<proteinExistence type="predicted"/>
<dbReference type="AlphaFoldDB" id="A0A9Q1I240"/>
<evidence type="ECO:0000313" key="2">
    <source>
        <dbReference type="Proteomes" id="UP001152803"/>
    </source>
</evidence>
<name>A0A9Q1I240_CONCO</name>
<gene>
    <name evidence="1" type="ORF">COCON_G00074870</name>
</gene>
<reference evidence="1" key="1">
    <citation type="journal article" date="2023" name="Science">
        <title>Genome structures resolve the early diversification of teleost fishes.</title>
        <authorList>
            <person name="Parey E."/>
            <person name="Louis A."/>
            <person name="Montfort J."/>
            <person name="Bouchez O."/>
            <person name="Roques C."/>
            <person name="Iampietro C."/>
            <person name="Lluch J."/>
            <person name="Castinel A."/>
            <person name="Donnadieu C."/>
            <person name="Desvignes T."/>
            <person name="Floi Bucao C."/>
            <person name="Jouanno E."/>
            <person name="Wen M."/>
            <person name="Mejri S."/>
            <person name="Dirks R."/>
            <person name="Jansen H."/>
            <person name="Henkel C."/>
            <person name="Chen W.J."/>
            <person name="Zahm M."/>
            <person name="Cabau C."/>
            <person name="Klopp C."/>
            <person name="Thompson A.W."/>
            <person name="Robinson-Rechavi M."/>
            <person name="Braasch I."/>
            <person name="Lecointre G."/>
            <person name="Bobe J."/>
            <person name="Postlethwait J.H."/>
            <person name="Berthelot C."/>
            <person name="Roest Crollius H."/>
            <person name="Guiguen Y."/>
        </authorList>
    </citation>
    <scope>NUCLEOTIDE SEQUENCE</scope>
    <source>
        <strain evidence="1">Concon-B</strain>
    </source>
</reference>
<dbReference type="Proteomes" id="UP001152803">
    <property type="component" value="Unassembled WGS sequence"/>
</dbReference>
<sequence length="88" mass="9692">MKICILPALHSIWQGTPDLRKWFSNLTLGAEQGLTAVLCWTAILKSPRARPLRSLVLSNRSSKSRQNGEAMLSITTSRTWRQGVGTAG</sequence>
<organism evidence="1 2">
    <name type="scientific">Conger conger</name>
    <name type="common">Conger eel</name>
    <name type="synonym">Muraena conger</name>
    <dbReference type="NCBI Taxonomy" id="82655"/>
    <lineage>
        <taxon>Eukaryota</taxon>
        <taxon>Metazoa</taxon>
        <taxon>Chordata</taxon>
        <taxon>Craniata</taxon>
        <taxon>Vertebrata</taxon>
        <taxon>Euteleostomi</taxon>
        <taxon>Actinopterygii</taxon>
        <taxon>Neopterygii</taxon>
        <taxon>Teleostei</taxon>
        <taxon>Anguilliformes</taxon>
        <taxon>Congridae</taxon>
        <taxon>Conger</taxon>
    </lineage>
</organism>
<dbReference type="EMBL" id="JAFJMO010000005">
    <property type="protein sequence ID" value="KAJ8275735.1"/>
    <property type="molecule type" value="Genomic_DNA"/>
</dbReference>
<keyword evidence="2" id="KW-1185">Reference proteome</keyword>
<protein>
    <submittedName>
        <fullName evidence="1">Uncharacterized protein</fullName>
    </submittedName>
</protein>
<accession>A0A9Q1I240</accession>
<evidence type="ECO:0000313" key="1">
    <source>
        <dbReference type="EMBL" id="KAJ8275735.1"/>
    </source>
</evidence>
<comment type="caution">
    <text evidence="1">The sequence shown here is derived from an EMBL/GenBank/DDBJ whole genome shotgun (WGS) entry which is preliminary data.</text>
</comment>